<organism evidence="2 3">
    <name type="scientific">Eubacterium cellulosolvens (strain ATCC 43171 / JCM 9499 / 6)</name>
    <name type="common">Cillobacterium cellulosolvens</name>
    <dbReference type="NCBI Taxonomy" id="633697"/>
    <lineage>
        <taxon>Bacteria</taxon>
        <taxon>Bacillati</taxon>
        <taxon>Bacillota</taxon>
        <taxon>Clostridia</taxon>
        <taxon>Eubacteriales</taxon>
        <taxon>Eubacteriaceae</taxon>
        <taxon>Eubacterium</taxon>
    </lineage>
</organism>
<accession>I5AWR2</accession>
<dbReference type="HOGENOM" id="CLU_037990_10_1_9"/>
<keyword evidence="3" id="KW-1185">Reference proteome</keyword>
<dbReference type="InterPro" id="IPR013216">
    <property type="entry name" value="Methyltransf_11"/>
</dbReference>
<dbReference type="STRING" id="633697.EubceDRAFT1_2513"/>
<keyword evidence="2" id="KW-0489">Methyltransferase</keyword>
<dbReference type="GO" id="GO:0008757">
    <property type="term" value="F:S-adenosylmethionine-dependent methyltransferase activity"/>
    <property type="evidence" value="ECO:0007669"/>
    <property type="project" value="InterPro"/>
</dbReference>
<dbReference type="Gene3D" id="3.40.50.150">
    <property type="entry name" value="Vaccinia Virus protein VP39"/>
    <property type="match status" value="1"/>
</dbReference>
<name>I5AWR2_EUBC6</name>
<dbReference type="eggNOG" id="COG2226">
    <property type="taxonomic scope" value="Bacteria"/>
</dbReference>
<reference evidence="2 3" key="2">
    <citation type="submission" date="2012-02" db="EMBL/GenBank/DDBJ databases">
        <title>Improved High-Quality Draft sequence of Eubacterium cellulosolvens 6.</title>
        <authorList>
            <consortium name="US DOE Joint Genome Institute"/>
            <person name="Lucas S."/>
            <person name="Han J."/>
            <person name="Lapidus A."/>
            <person name="Cheng J.-F."/>
            <person name="Goodwin L."/>
            <person name="Pitluck S."/>
            <person name="Peters L."/>
            <person name="Mikhailova N."/>
            <person name="Gu W."/>
            <person name="Detter J.C."/>
            <person name="Han C."/>
            <person name="Tapia R."/>
            <person name="Land M."/>
            <person name="Hauser L."/>
            <person name="Kyrpides N."/>
            <person name="Ivanova N."/>
            <person name="Pagani I."/>
            <person name="Johnson E."/>
            <person name="Mukhopadhyay B."/>
            <person name="Anderson I."/>
            <person name="Woyke T."/>
        </authorList>
    </citation>
    <scope>NUCLEOTIDE SEQUENCE [LARGE SCALE GENOMIC DNA]</scope>
    <source>
        <strain evidence="2 3">6</strain>
    </source>
</reference>
<protein>
    <submittedName>
        <fullName evidence="2">Methylase involved in ubiquinone/menaquinone biosynthesis</fullName>
    </submittedName>
</protein>
<dbReference type="PANTHER" id="PTHR43591">
    <property type="entry name" value="METHYLTRANSFERASE"/>
    <property type="match status" value="1"/>
</dbReference>
<dbReference type="InterPro" id="IPR029063">
    <property type="entry name" value="SAM-dependent_MTases_sf"/>
</dbReference>
<dbReference type="OrthoDB" id="9808140at2"/>
<dbReference type="AlphaFoldDB" id="I5AWR2"/>
<gene>
    <name evidence="2" type="ORF">EubceDRAFT1_2513</name>
</gene>
<dbReference type="CDD" id="cd02440">
    <property type="entry name" value="AdoMet_MTases"/>
    <property type="match status" value="1"/>
</dbReference>
<sequence>MRTDKEYKDLTIKEFSKAASIYETDHAGIYEMCKDDYPYIASELEKEEYHDLLDCGCGTGPMISLLYEKDSSKHYTGLDITPKMIEVGKSKNLQGVDFVVGDCENLPFEDNSFDAIICSNSFHHYPNPQDFFNSVQRVLRPGGRLILQDYTAPKVILWLMNHTEMPLANLVGHGDVKAYTLDEIRTICGNAGLEIEKLEAAKKFRLHLVARKSREK</sequence>
<reference evidence="2 3" key="1">
    <citation type="submission" date="2010-08" db="EMBL/GenBank/DDBJ databases">
        <authorList>
            <consortium name="US DOE Joint Genome Institute (JGI-PGF)"/>
            <person name="Lucas S."/>
            <person name="Copeland A."/>
            <person name="Lapidus A."/>
            <person name="Cheng J.-F."/>
            <person name="Bruce D."/>
            <person name="Goodwin L."/>
            <person name="Pitluck S."/>
            <person name="Land M.L."/>
            <person name="Hauser L."/>
            <person name="Chang Y.-J."/>
            <person name="Anderson I.J."/>
            <person name="Johnson E."/>
            <person name="Mulhopadhyay B."/>
            <person name="Kyrpides N."/>
            <person name="Woyke T.J."/>
        </authorList>
    </citation>
    <scope>NUCLEOTIDE SEQUENCE [LARGE SCALE GENOMIC DNA]</scope>
    <source>
        <strain evidence="2 3">6</strain>
    </source>
</reference>
<dbReference type="Pfam" id="PF08241">
    <property type="entry name" value="Methyltransf_11"/>
    <property type="match status" value="1"/>
</dbReference>
<keyword evidence="2" id="KW-0830">Ubiquinone</keyword>
<evidence type="ECO:0000313" key="2">
    <source>
        <dbReference type="EMBL" id="EIM58235.1"/>
    </source>
</evidence>
<dbReference type="EMBL" id="CM001487">
    <property type="protein sequence ID" value="EIM58235.1"/>
    <property type="molecule type" value="Genomic_DNA"/>
</dbReference>
<keyword evidence="2" id="KW-0808">Transferase</keyword>
<dbReference type="GO" id="GO:0032259">
    <property type="term" value="P:methylation"/>
    <property type="evidence" value="ECO:0007669"/>
    <property type="project" value="UniProtKB-KW"/>
</dbReference>
<feature type="domain" description="Methyltransferase type 11" evidence="1">
    <location>
        <begin position="53"/>
        <end position="147"/>
    </location>
</feature>
<proteinExistence type="predicted"/>
<evidence type="ECO:0000313" key="3">
    <source>
        <dbReference type="Proteomes" id="UP000005753"/>
    </source>
</evidence>
<dbReference type="Proteomes" id="UP000005753">
    <property type="component" value="Chromosome"/>
</dbReference>
<evidence type="ECO:0000259" key="1">
    <source>
        <dbReference type="Pfam" id="PF08241"/>
    </source>
</evidence>
<dbReference type="SUPFAM" id="SSF53335">
    <property type="entry name" value="S-adenosyl-L-methionine-dependent methyltransferases"/>
    <property type="match status" value="1"/>
</dbReference>